<name>A0A162NTW0_9CRUS</name>
<dbReference type="GO" id="GO:0005762">
    <property type="term" value="C:mitochondrial large ribosomal subunit"/>
    <property type="evidence" value="ECO:0007669"/>
    <property type="project" value="TreeGrafter"/>
</dbReference>
<comment type="similarity">
    <text evidence="2">Belongs to the mitochondrion-specific ribosomal protein mL51 family.</text>
</comment>
<gene>
    <name evidence="9" type="ORF">APZ42_015603</name>
</gene>
<dbReference type="GO" id="GO:0003735">
    <property type="term" value="F:structural constituent of ribosome"/>
    <property type="evidence" value="ECO:0007669"/>
    <property type="project" value="InterPro"/>
</dbReference>
<keyword evidence="10" id="KW-1185">Reference proteome</keyword>
<dbReference type="Proteomes" id="UP000076858">
    <property type="component" value="Unassembled WGS sequence"/>
</dbReference>
<evidence type="ECO:0000256" key="8">
    <source>
        <dbReference type="ARBA" id="ARBA00035419"/>
    </source>
</evidence>
<comment type="caution">
    <text evidence="9">The sequence shown here is derived from an EMBL/GenBank/DDBJ whole genome shotgun (WGS) entry which is preliminary data.</text>
</comment>
<sequence>MTSLLGSMISTLGMALRYRPLIGVSSQVSKANALFNPELTTVRFRYHADKVAKGPVPRRHGYEEKLFQSGLLPRKVSVDKALPMPTYKPKNSWNEKRALFGQNDYIDILGPSNEISQKTLHPTQLLYHVPPWLRGVQGNEYQVLLRRRKFVQKKGYALGHPTKWATLNTRIKKLYTYLNHKTKSPFWKHS</sequence>
<dbReference type="Pfam" id="PF10244">
    <property type="entry name" value="MRP-L51"/>
    <property type="match status" value="1"/>
</dbReference>
<evidence type="ECO:0000256" key="3">
    <source>
        <dbReference type="ARBA" id="ARBA00022946"/>
    </source>
</evidence>
<evidence type="ECO:0000256" key="7">
    <source>
        <dbReference type="ARBA" id="ARBA00035182"/>
    </source>
</evidence>
<keyword evidence="4 9" id="KW-0689">Ribosomal protein</keyword>
<reference evidence="9 10" key="1">
    <citation type="submission" date="2016-03" db="EMBL/GenBank/DDBJ databases">
        <title>EvidentialGene: Evidence-directed Construction of Genes on Genomes.</title>
        <authorList>
            <person name="Gilbert D.G."/>
            <person name="Choi J.-H."/>
            <person name="Mockaitis K."/>
            <person name="Colbourne J."/>
            <person name="Pfrender M."/>
        </authorList>
    </citation>
    <scope>NUCLEOTIDE SEQUENCE [LARGE SCALE GENOMIC DNA]</scope>
    <source>
        <strain evidence="9 10">Xinb3</strain>
        <tissue evidence="9">Complete organism</tissue>
    </source>
</reference>
<comment type="subcellular location">
    <subcellularLocation>
        <location evidence="1">Mitochondrion</location>
    </subcellularLocation>
</comment>
<proteinExistence type="inferred from homology"/>
<dbReference type="AlphaFoldDB" id="A0A162NTW0"/>
<keyword evidence="6" id="KW-0687">Ribonucleoprotein</keyword>
<evidence type="ECO:0000256" key="4">
    <source>
        <dbReference type="ARBA" id="ARBA00022980"/>
    </source>
</evidence>
<keyword evidence="5" id="KW-0496">Mitochondrion</keyword>
<evidence type="ECO:0000313" key="10">
    <source>
        <dbReference type="Proteomes" id="UP000076858"/>
    </source>
</evidence>
<dbReference type="OrthoDB" id="10059330at2759"/>
<organism evidence="9 10">
    <name type="scientific">Daphnia magna</name>
    <dbReference type="NCBI Taxonomy" id="35525"/>
    <lineage>
        <taxon>Eukaryota</taxon>
        <taxon>Metazoa</taxon>
        <taxon>Ecdysozoa</taxon>
        <taxon>Arthropoda</taxon>
        <taxon>Crustacea</taxon>
        <taxon>Branchiopoda</taxon>
        <taxon>Diplostraca</taxon>
        <taxon>Cladocera</taxon>
        <taxon>Anomopoda</taxon>
        <taxon>Daphniidae</taxon>
        <taxon>Daphnia</taxon>
    </lineage>
</organism>
<dbReference type="PANTHER" id="PTHR13409:SF0">
    <property type="entry name" value="LARGE RIBOSOMAL SUBUNIT PROTEIN ML51"/>
    <property type="match status" value="1"/>
</dbReference>
<evidence type="ECO:0000256" key="6">
    <source>
        <dbReference type="ARBA" id="ARBA00023274"/>
    </source>
</evidence>
<protein>
    <recommendedName>
        <fullName evidence="7">Large ribosomal subunit protein mL51</fullName>
    </recommendedName>
    <alternativeName>
        <fullName evidence="8">39S ribosomal protein L51, mitochondrial</fullName>
    </alternativeName>
</protein>
<dbReference type="InterPro" id="IPR019373">
    <property type="entry name" value="Ribosomal_mL51"/>
</dbReference>
<evidence type="ECO:0000256" key="5">
    <source>
        <dbReference type="ARBA" id="ARBA00023128"/>
    </source>
</evidence>
<evidence type="ECO:0000313" key="9">
    <source>
        <dbReference type="EMBL" id="KZS18262.1"/>
    </source>
</evidence>
<dbReference type="EMBL" id="LRGB01000544">
    <property type="protein sequence ID" value="KZS18262.1"/>
    <property type="molecule type" value="Genomic_DNA"/>
</dbReference>
<accession>A0A162NTW0</accession>
<evidence type="ECO:0000256" key="2">
    <source>
        <dbReference type="ARBA" id="ARBA00010972"/>
    </source>
</evidence>
<dbReference type="GO" id="GO:0006412">
    <property type="term" value="P:translation"/>
    <property type="evidence" value="ECO:0007669"/>
    <property type="project" value="TreeGrafter"/>
</dbReference>
<dbReference type="PANTHER" id="PTHR13409">
    <property type="entry name" value="MITOCHONDRIAL 39S RIBOSOMAL PROTEIN L51"/>
    <property type="match status" value="1"/>
</dbReference>
<evidence type="ECO:0000256" key="1">
    <source>
        <dbReference type="ARBA" id="ARBA00004173"/>
    </source>
</evidence>
<dbReference type="STRING" id="35525.A0A162NTW0"/>
<keyword evidence="3" id="KW-0809">Transit peptide</keyword>